<evidence type="ECO:0000313" key="2">
    <source>
        <dbReference type="Proteomes" id="UP000807342"/>
    </source>
</evidence>
<dbReference type="OrthoDB" id="2343366at2759"/>
<dbReference type="InterPro" id="IPR027417">
    <property type="entry name" value="P-loop_NTPase"/>
</dbReference>
<evidence type="ECO:0000313" key="1">
    <source>
        <dbReference type="EMBL" id="KAF9440717.1"/>
    </source>
</evidence>
<protein>
    <submittedName>
        <fullName evidence="1">Uncharacterized protein</fullName>
    </submittedName>
</protein>
<reference evidence="1" key="1">
    <citation type="submission" date="2020-11" db="EMBL/GenBank/DDBJ databases">
        <authorList>
            <consortium name="DOE Joint Genome Institute"/>
            <person name="Ahrendt S."/>
            <person name="Riley R."/>
            <person name="Andreopoulos W."/>
            <person name="Labutti K."/>
            <person name="Pangilinan J."/>
            <person name="Ruiz-Duenas F.J."/>
            <person name="Barrasa J.M."/>
            <person name="Sanchez-Garcia M."/>
            <person name="Camarero S."/>
            <person name="Miyauchi S."/>
            <person name="Serrano A."/>
            <person name="Linde D."/>
            <person name="Babiker R."/>
            <person name="Drula E."/>
            <person name="Ayuso-Fernandez I."/>
            <person name="Pacheco R."/>
            <person name="Padilla G."/>
            <person name="Ferreira P."/>
            <person name="Barriuso J."/>
            <person name="Kellner H."/>
            <person name="Castanera R."/>
            <person name="Alfaro M."/>
            <person name="Ramirez L."/>
            <person name="Pisabarro A.G."/>
            <person name="Kuo A."/>
            <person name="Tritt A."/>
            <person name="Lipzen A."/>
            <person name="He G."/>
            <person name="Yan M."/>
            <person name="Ng V."/>
            <person name="Cullen D."/>
            <person name="Martin F."/>
            <person name="Rosso M.-N."/>
            <person name="Henrissat B."/>
            <person name="Hibbett D."/>
            <person name="Martinez A.T."/>
            <person name="Grigoriev I.V."/>
        </authorList>
    </citation>
    <scope>NUCLEOTIDE SEQUENCE</scope>
    <source>
        <strain evidence="1">MF-IS2</strain>
    </source>
</reference>
<dbReference type="Gene3D" id="3.40.50.300">
    <property type="entry name" value="P-loop containing nucleotide triphosphate hydrolases"/>
    <property type="match status" value="1"/>
</dbReference>
<name>A0A9P5WYB3_9AGAR</name>
<organism evidence="1 2">
    <name type="scientific">Macrolepiota fuliginosa MF-IS2</name>
    <dbReference type="NCBI Taxonomy" id="1400762"/>
    <lineage>
        <taxon>Eukaryota</taxon>
        <taxon>Fungi</taxon>
        <taxon>Dikarya</taxon>
        <taxon>Basidiomycota</taxon>
        <taxon>Agaricomycotina</taxon>
        <taxon>Agaricomycetes</taxon>
        <taxon>Agaricomycetidae</taxon>
        <taxon>Agaricales</taxon>
        <taxon>Agaricineae</taxon>
        <taxon>Agaricaceae</taxon>
        <taxon>Macrolepiota</taxon>
    </lineage>
</organism>
<comment type="caution">
    <text evidence="1">The sequence shown here is derived from an EMBL/GenBank/DDBJ whole genome shotgun (WGS) entry which is preliminary data.</text>
</comment>
<sequence length="309" mass="34722">MTCNLAGAFVDSISQFYAGQWFANMLCLLPIHITVAHENCFILLKNGVLLAELEKSLLGAEVGRIVDSLSFGWYESILRSYMADKPIRVVLSMGKQSISKSFALNHLMNTSFTGSAMRMTEGIWMSITPTDDALLVTLDFEGFIKCSPQEDALLILFNTVISNLVLFRNNFALSCNIADLFQSFQVSSVILDPATNPSLFQSTLVIIIKMSFRLMSIFLYRFSLKLQKIVQEEQGANFISKLHAGHLNIIPWPVINATQFYKLFSNLEHQLNSQETMHSSAREFLYTLKILMAKLKANDWGAMSVSLLC</sequence>
<accession>A0A9P5WYB3</accession>
<proteinExistence type="predicted"/>
<dbReference type="AlphaFoldDB" id="A0A9P5WYB3"/>
<dbReference type="Proteomes" id="UP000807342">
    <property type="component" value="Unassembled WGS sequence"/>
</dbReference>
<keyword evidence="2" id="KW-1185">Reference proteome</keyword>
<dbReference type="EMBL" id="MU152310">
    <property type="protein sequence ID" value="KAF9440717.1"/>
    <property type="molecule type" value="Genomic_DNA"/>
</dbReference>
<gene>
    <name evidence="1" type="ORF">P691DRAFT_686715</name>
</gene>